<proteinExistence type="predicted"/>
<dbReference type="Proteomes" id="UP001314229">
    <property type="component" value="Unassembled WGS sequence"/>
</dbReference>
<gene>
    <name evidence="1" type="ORF">FSCOSCO3_A006563</name>
</gene>
<organism evidence="1 2">
    <name type="scientific">Scomber scombrus</name>
    <name type="common">Atlantic mackerel</name>
    <name type="synonym">Scomber vernalis</name>
    <dbReference type="NCBI Taxonomy" id="13677"/>
    <lineage>
        <taxon>Eukaryota</taxon>
        <taxon>Metazoa</taxon>
        <taxon>Chordata</taxon>
        <taxon>Craniata</taxon>
        <taxon>Vertebrata</taxon>
        <taxon>Euteleostomi</taxon>
        <taxon>Actinopterygii</taxon>
        <taxon>Neopterygii</taxon>
        <taxon>Teleostei</taxon>
        <taxon>Neoteleostei</taxon>
        <taxon>Acanthomorphata</taxon>
        <taxon>Pelagiaria</taxon>
        <taxon>Scombriformes</taxon>
        <taxon>Scombridae</taxon>
        <taxon>Scomber</taxon>
    </lineage>
</organism>
<name>A0AAV1MXB7_SCOSC</name>
<evidence type="ECO:0000313" key="1">
    <source>
        <dbReference type="EMBL" id="CAK6951729.1"/>
    </source>
</evidence>
<reference evidence="1 2" key="1">
    <citation type="submission" date="2024-01" db="EMBL/GenBank/DDBJ databases">
        <authorList>
            <person name="Alioto T."/>
            <person name="Alioto T."/>
            <person name="Gomez Garrido J."/>
        </authorList>
    </citation>
    <scope>NUCLEOTIDE SEQUENCE [LARGE SCALE GENOMIC DNA]</scope>
</reference>
<dbReference type="EMBL" id="CAWUFR010000007">
    <property type="protein sequence ID" value="CAK6951729.1"/>
    <property type="molecule type" value="Genomic_DNA"/>
</dbReference>
<protein>
    <submittedName>
        <fullName evidence="1">Unnamed protein product</fullName>
    </submittedName>
</protein>
<comment type="caution">
    <text evidence="1">The sequence shown here is derived from an EMBL/GenBank/DDBJ whole genome shotgun (WGS) entry which is preliminary data.</text>
</comment>
<accession>A0AAV1MXB7</accession>
<evidence type="ECO:0000313" key="2">
    <source>
        <dbReference type="Proteomes" id="UP001314229"/>
    </source>
</evidence>
<dbReference type="AlphaFoldDB" id="A0AAV1MXB7"/>
<sequence>MAVCTVKFGLQSASKPREEAAAAIWGTGPTRLASSECHDFTADHGSSSGENFCPLFGPFETSRRIYISRR</sequence>
<keyword evidence="2" id="KW-1185">Reference proteome</keyword>